<feature type="compositionally biased region" description="Polar residues" evidence="1">
    <location>
        <begin position="269"/>
        <end position="279"/>
    </location>
</feature>
<organism evidence="2">
    <name type="scientific">Sarcoptes scabiei</name>
    <name type="common">Itch mite</name>
    <name type="synonym">Acarus scabiei</name>
    <dbReference type="NCBI Taxonomy" id="52283"/>
    <lineage>
        <taxon>Eukaryota</taxon>
        <taxon>Metazoa</taxon>
        <taxon>Ecdysozoa</taxon>
        <taxon>Arthropoda</taxon>
        <taxon>Chelicerata</taxon>
        <taxon>Arachnida</taxon>
        <taxon>Acari</taxon>
        <taxon>Acariformes</taxon>
        <taxon>Sarcoptiformes</taxon>
        <taxon>Astigmata</taxon>
        <taxon>Psoroptidia</taxon>
        <taxon>Sarcoptoidea</taxon>
        <taxon>Sarcoptidae</taxon>
        <taxon>Sarcoptinae</taxon>
        <taxon>Sarcoptes</taxon>
    </lineage>
</organism>
<reference evidence="4" key="1">
    <citation type="journal article" date="2020" name="PLoS Negl. Trop. Dis.">
        <title>High-quality nuclear genome for Sarcoptes scabiei-A critical resource for a neglected parasite.</title>
        <authorList>
            <person name="Korhonen P.K."/>
            <person name="Gasser R.B."/>
            <person name="Ma G."/>
            <person name="Wang T."/>
            <person name="Stroehlein A.J."/>
            <person name="Young N.D."/>
            <person name="Ang C.S."/>
            <person name="Fernando D.D."/>
            <person name="Lu H.C."/>
            <person name="Taylor S."/>
            <person name="Reynolds S.L."/>
            <person name="Mofiz E."/>
            <person name="Najaraj S.H."/>
            <person name="Gowda H."/>
            <person name="Madugundu A."/>
            <person name="Renuse S."/>
            <person name="Holt D."/>
            <person name="Pandey A."/>
            <person name="Papenfuss A.T."/>
            <person name="Fischer K."/>
        </authorList>
    </citation>
    <scope>NUCLEOTIDE SEQUENCE [LARGE SCALE GENOMIC DNA]</scope>
</reference>
<evidence type="ECO:0000313" key="3">
    <source>
        <dbReference type="EnsemblMetazoa" id="KAF7489511.1"/>
    </source>
</evidence>
<reference evidence="2" key="2">
    <citation type="submission" date="2020-01" db="EMBL/GenBank/DDBJ databases">
        <authorList>
            <person name="Korhonen P.K.K."/>
            <person name="Guangxu M.G."/>
            <person name="Wang T.W."/>
            <person name="Stroehlein A.J.S."/>
            <person name="Young N.D."/>
            <person name="Ang C.-S.A."/>
            <person name="Fernando D.W.F."/>
            <person name="Lu H.L."/>
            <person name="Taylor S.T."/>
            <person name="Ehtesham M.E.M."/>
            <person name="Najaraj S.H.N."/>
            <person name="Harsha G.H.G."/>
            <person name="Madugundu A.M."/>
            <person name="Renuse S.R."/>
            <person name="Holt D.H."/>
            <person name="Pandey A.P."/>
            <person name="Papenfuss A.P."/>
            <person name="Gasser R.B.G."/>
            <person name="Fischer K.F."/>
        </authorList>
    </citation>
    <scope>NUCLEOTIDE SEQUENCE</scope>
    <source>
        <strain evidence="2">SSS_KF_BRIS2020</strain>
    </source>
</reference>
<evidence type="ECO:0000313" key="4">
    <source>
        <dbReference type="Proteomes" id="UP000070412"/>
    </source>
</evidence>
<dbReference type="EMBL" id="WVUK01000064">
    <property type="protein sequence ID" value="KAF7489511.1"/>
    <property type="molecule type" value="Genomic_DNA"/>
</dbReference>
<dbReference type="Proteomes" id="UP000070412">
    <property type="component" value="Unassembled WGS sequence"/>
</dbReference>
<protein>
    <submittedName>
        <fullName evidence="2 3">Uncharacterized protein</fullName>
    </submittedName>
</protein>
<evidence type="ECO:0000256" key="1">
    <source>
        <dbReference type="SAM" id="MobiDB-lite"/>
    </source>
</evidence>
<proteinExistence type="predicted"/>
<gene>
    <name evidence="2" type="ORF">SSS_159</name>
</gene>
<dbReference type="AlphaFoldDB" id="A0A834VAG6"/>
<feature type="compositionally biased region" description="Basic and acidic residues" evidence="1">
    <location>
        <begin position="254"/>
        <end position="268"/>
    </location>
</feature>
<sequence>MKMATIKIPLKMINSQNLKRLYEEIDQLVRMPQPRLEHFDPEIDERTKSSNQQQQRNLRNRTKKSDQLGLEKSQSNCPENSEELRKFFDEIDNFLAPSALPFKNGSRIKKFDRISPLPERKITSDVENIPKNSKDLEQLFSKIDSFIVHSYLPFKLGGLDEEERILAKEISNHQTLREEKKKVTSYSSRSLERQKQLFQKKCISDDRIQFFTNLENNDQPNDDDSIKLIKVEQKFGPKPNLKKARSARIPKPRNPKEKQASADIKKQSSESLDPNPISTITESKFDRNYSIKKMIKSYQTYLLANELTKCFEQNPTRRKRRKCSSKSLSSLETSIDSDFFSHSSDSSSIISSIPSPASSIISSESYDSIKSSSNHSSTSSSSVSNRSIVSVRNRIFLCDQFEKFAEKKFSNRNRRNVRTRSRTMNAIKERDSLDSHQKIIEWSSKTLNSSCPMTPQHQFSENVLSPVCTPACASIFDNNNKNNKSNNNENTSYSLELEDIIFEDFSENNFSAEEQSLTKQMDQEFNNWLLETF</sequence>
<keyword evidence="4" id="KW-1185">Reference proteome</keyword>
<accession>A0A834VAG6</accession>
<evidence type="ECO:0000313" key="2">
    <source>
        <dbReference type="EMBL" id="KAF7489511.1"/>
    </source>
</evidence>
<dbReference type="EnsemblMetazoa" id="SSS_159s_mrna">
    <property type="protein sequence ID" value="KAF7489511.1"/>
    <property type="gene ID" value="SSS_159"/>
</dbReference>
<reference evidence="3" key="3">
    <citation type="submission" date="2022-06" db="UniProtKB">
        <authorList>
            <consortium name="EnsemblMetazoa"/>
        </authorList>
    </citation>
    <scope>IDENTIFICATION</scope>
</reference>
<feature type="region of interest" description="Disordered" evidence="1">
    <location>
        <begin position="40"/>
        <end position="78"/>
    </location>
</feature>
<feature type="compositionally biased region" description="Basic residues" evidence="1">
    <location>
        <begin position="240"/>
        <end position="253"/>
    </location>
</feature>
<feature type="region of interest" description="Disordered" evidence="1">
    <location>
        <begin position="239"/>
        <end position="279"/>
    </location>
</feature>
<name>A0A834VAG6_SARSC</name>